<reference evidence="3" key="1">
    <citation type="submission" date="2017-02" db="UniProtKB">
        <authorList>
            <consortium name="WormBaseParasite"/>
        </authorList>
    </citation>
    <scope>IDENTIFICATION</scope>
</reference>
<organism evidence="3">
    <name type="scientific">Hymenolepis diminuta</name>
    <name type="common">Rat tapeworm</name>
    <dbReference type="NCBI Taxonomy" id="6216"/>
    <lineage>
        <taxon>Eukaryota</taxon>
        <taxon>Metazoa</taxon>
        <taxon>Spiralia</taxon>
        <taxon>Lophotrochozoa</taxon>
        <taxon>Platyhelminthes</taxon>
        <taxon>Cestoda</taxon>
        <taxon>Eucestoda</taxon>
        <taxon>Cyclophyllidea</taxon>
        <taxon>Hymenolepididae</taxon>
        <taxon>Hymenolepis</taxon>
    </lineage>
</organism>
<evidence type="ECO:0000313" key="1">
    <source>
        <dbReference type="EMBL" id="VDL57607.1"/>
    </source>
</evidence>
<evidence type="ECO:0000313" key="3">
    <source>
        <dbReference type="WBParaSite" id="HDID_0000529101-mRNA-1"/>
    </source>
</evidence>
<name>A0A0R3SK26_HYMDI</name>
<dbReference type="AlphaFoldDB" id="A0A0R3SK26"/>
<accession>A0A0R3SK26</accession>
<protein>
    <submittedName>
        <fullName evidence="3">GH16 domain-containing protein</fullName>
    </submittedName>
</protein>
<gene>
    <name evidence="1" type="ORF">HDID_LOCUS5289</name>
</gene>
<proteinExistence type="predicted"/>
<dbReference type="OrthoDB" id="6317071at2759"/>
<dbReference type="EMBL" id="UYSG01002579">
    <property type="protein sequence ID" value="VDL57607.1"/>
    <property type="molecule type" value="Genomic_DNA"/>
</dbReference>
<sequence length="165" mass="18900">MHQQLEKQRILAFLNRPAGQQLFRLRGSYDRYLYMDILPSPGGFIELLIPTNPRVNAKWNLVGRGILPRHFRLVFRFEVASMTQGFIACVFLITKRLGLEMPSELIQFDPNFYQQLPSLTSVNLSMKKRKVNTAASLGDYQMREQSWVNGAGETNIYAEGSKKGT</sequence>
<evidence type="ECO:0000313" key="2">
    <source>
        <dbReference type="Proteomes" id="UP000274504"/>
    </source>
</evidence>
<reference evidence="1 2" key="2">
    <citation type="submission" date="2018-11" db="EMBL/GenBank/DDBJ databases">
        <authorList>
            <consortium name="Pathogen Informatics"/>
        </authorList>
    </citation>
    <scope>NUCLEOTIDE SEQUENCE [LARGE SCALE GENOMIC DNA]</scope>
</reference>
<dbReference type="Proteomes" id="UP000274504">
    <property type="component" value="Unassembled WGS sequence"/>
</dbReference>
<dbReference type="WBParaSite" id="HDID_0000529101-mRNA-1">
    <property type="protein sequence ID" value="HDID_0000529101-mRNA-1"/>
    <property type="gene ID" value="HDID_0000529101"/>
</dbReference>